<sequence>MKKSVGIGDSCEALDLRADDGEAAPERRAMQSGADVGRAHGGSQRADALGPPPLGSPGDALASNGVEEARSCPGTSRREVAHGEIARALTQELMHAAVAAYAAMPHEPGDCDYGRDEPRPGGTLFEGESDAYVEGLDADCDRSSVSTQTERGSTAATAAVLTKAAMAGGVAHSYGPGDEDTRRQCLLAHRQAQERALRSRYAREFGPLRRVVAAVGPTTTGSSAEAKGVSNDKLEEVATIDDGTDAPEPWQDESFPLHFENLAFQVGENAIRRVRDAICDSGASFNVVDENTARHNERRGDPEVTWWRYEKAKSLYAVSEAPVIVVGTCMMTILLKDELSRRWKKFNTHFFVIRFPQPRVILGVPFMRNHDGAELNGSSERVEFLGCRIGDGMVRPDDSKTRQIAETDFPQSLDDMKKFLGLAQWMVHESARARLCCAQKMGPLQERTHNSRAPTAEERACFEELKRILSDDAKSKNSLGDRIT</sequence>
<dbReference type="AlphaFoldDB" id="A0AB34IIC9"/>
<evidence type="ECO:0000313" key="2">
    <source>
        <dbReference type="EMBL" id="KAL1499115.1"/>
    </source>
</evidence>
<accession>A0AB34IIC9</accession>
<dbReference type="EMBL" id="JBGBPQ010000026">
    <property type="protein sequence ID" value="KAL1499115.1"/>
    <property type="molecule type" value="Genomic_DNA"/>
</dbReference>
<protein>
    <submittedName>
        <fullName evidence="2">Uncharacterized protein</fullName>
    </submittedName>
</protein>
<dbReference type="Proteomes" id="UP001515480">
    <property type="component" value="Unassembled WGS sequence"/>
</dbReference>
<feature type="region of interest" description="Disordered" evidence="1">
    <location>
        <begin position="1"/>
        <end position="78"/>
    </location>
</feature>
<comment type="caution">
    <text evidence="2">The sequence shown here is derived from an EMBL/GenBank/DDBJ whole genome shotgun (WGS) entry which is preliminary data.</text>
</comment>
<name>A0AB34IIC9_PRYPA</name>
<dbReference type="CDD" id="cd00303">
    <property type="entry name" value="retropepsin_like"/>
    <property type="match status" value="1"/>
</dbReference>
<dbReference type="Gene3D" id="3.30.70.270">
    <property type="match status" value="1"/>
</dbReference>
<organism evidence="2 3">
    <name type="scientific">Prymnesium parvum</name>
    <name type="common">Toxic golden alga</name>
    <dbReference type="NCBI Taxonomy" id="97485"/>
    <lineage>
        <taxon>Eukaryota</taxon>
        <taxon>Haptista</taxon>
        <taxon>Haptophyta</taxon>
        <taxon>Prymnesiophyceae</taxon>
        <taxon>Prymnesiales</taxon>
        <taxon>Prymnesiaceae</taxon>
        <taxon>Prymnesium</taxon>
    </lineage>
</organism>
<feature type="compositionally biased region" description="Basic and acidic residues" evidence="1">
    <location>
        <begin position="14"/>
        <end position="29"/>
    </location>
</feature>
<dbReference type="InterPro" id="IPR043128">
    <property type="entry name" value="Rev_trsase/Diguanyl_cyclase"/>
</dbReference>
<gene>
    <name evidence="2" type="ORF">AB1Y20_013627</name>
</gene>
<reference evidence="2 3" key="1">
    <citation type="journal article" date="2024" name="Science">
        <title>Giant polyketide synthase enzymes in the biosynthesis of giant marine polyether toxins.</title>
        <authorList>
            <person name="Fallon T.R."/>
            <person name="Shende V.V."/>
            <person name="Wierzbicki I.H."/>
            <person name="Pendleton A.L."/>
            <person name="Watervoot N.F."/>
            <person name="Auber R.P."/>
            <person name="Gonzalez D.J."/>
            <person name="Wisecaver J.H."/>
            <person name="Moore B.S."/>
        </authorList>
    </citation>
    <scope>NUCLEOTIDE SEQUENCE [LARGE SCALE GENOMIC DNA]</scope>
    <source>
        <strain evidence="2 3">12B1</strain>
    </source>
</reference>
<dbReference type="Gene3D" id="2.40.70.10">
    <property type="entry name" value="Acid Proteases"/>
    <property type="match status" value="1"/>
</dbReference>
<dbReference type="InterPro" id="IPR043502">
    <property type="entry name" value="DNA/RNA_pol_sf"/>
</dbReference>
<evidence type="ECO:0000313" key="3">
    <source>
        <dbReference type="Proteomes" id="UP001515480"/>
    </source>
</evidence>
<dbReference type="SUPFAM" id="SSF56672">
    <property type="entry name" value="DNA/RNA polymerases"/>
    <property type="match status" value="1"/>
</dbReference>
<keyword evidence="3" id="KW-1185">Reference proteome</keyword>
<dbReference type="InterPro" id="IPR021109">
    <property type="entry name" value="Peptidase_aspartic_dom_sf"/>
</dbReference>
<evidence type="ECO:0000256" key="1">
    <source>
        <dbReference type="SAM" id="MobiDB-lite"/>
    </source>
</evidence>
<proteinExistence type="predicted"/>